<dbReference type="EMBL" id="PYGI01000002">
    <property type="protein sequence ID" value="PSL16292.1"/>
    <property type="molecule type" value="Genomic_DNA"/>
</dbReference>
<gene>
    <name evidence="1" type="ORF">CLV44_102217</name>
</gene>
<evidence type="ECO:0000313" key="2">
    <source>
        <dbReference type="Proteomes" id="UP000242133"/>
    </source>
</evidence>
<reference evidence="1 2" key="1">
    <citation type="submission" date="2018-03" db="EMBL/GenBank/DDBJ databases">
        <title>Genomic Encyclopedia of Archaeal and Bacterial Type Strains, Phase II (KMG-II): from individual species to whole genera.</title>
        <authorList>
            <person name="Goeker M."/>
        </authorList>
    </citation>
    <scope>NUCLEOTIDE SEQUENCE [LARGE SCALE GENOMIC DNA]</scope>
    <source>
        <strain evidence="1 2">DSM 17586</strain>
    </source>
</reference>
<proteinExistence type="predicted"/>
<sequence>MTLYQDLVHADHQLTLKQLGERSWWVLRTDLIAGTRRSSQPRIVFFADSESRARDWLASRKQPFFMHTEYLAAR</sequence>
<organism evidence="1 2">
    <name type="scientific">Marinobacterium halophilum</name>
    <dbReference type="NCBI Taxonomy" id="267374"/>
    <lineage>
        <taxon>Bacteria</taxon>
        <taxon>Pseudomonadati</taxon>
        <taxon>Pseudomonadota</taxon>
        <taxon>Gammaproteobacteria</taxon>
        <taxon>Oceanospirillales</taxon>
        <taxon>Oceanospirillaceae</taxon>
        <taxon>Marinobacterium</taxon>
    </lineage>
</organism>
<name>A0A2P8F3K6_9GAMM</name>
<protein>
    <submittedName>
        <fullName evidence="1">Uncharacterized protein</fullName>
    </submittedName>
</protein>
<evidence type="ECO:0000313" key="1">
    <source>
        <dbReference type="EMBL" id="PSL16292.1"/>
    </source>
</evidence>
<accession>A0A2P8F3K6</accession>
<dbReference type="AlphaFoldDB" id="A0A2P8F3K6"/>
<dbReference type="Proteomes" id="UP000242133">
    <property type="component" value="Unassembled WGS sequence"/>
</dbReference>
<dbReference type="RefSeq" id="WP_146139974.1">
    <property type="nucleotide sequence ID" value="NZ_PYGI01000002.1"/>
</dbReference>
<comment type="caution">
    <text evidence="1">The sequence shown here is derived from an EMBL/GenBank/DDBJ whole genome shotgun (WGS) entry which is preliminary data.</text>
</comment>
<keyword evidence="2" id="KW-1185">Reference proteome</keyword>
<dbReference type="OrthoDB" id="6121215at2"/>